<dbReference type="Pfam" id="PF19089">
    <property type="entry name" value="DUF5777"/>
    <property type="match status" value="1"/>
</dbReference>
<protein>
    <submittedName>
        <fullName evidence="2">DUF5777 family beta-barrel protein</fullName>
    </submittedName>
</protein>
<gene>
    <name evidence="2" type="ORF">NM125_14580</name>
</gene>
<name>A0A9X2RI26_9BACT</name>
<organism evidence="2 3">
    <name type="scientific">Gracilimonas sediminicola</name>
    <dbReference type="NCBI Taxonomy" id="2952158"/>
    <lineage>
        <taxon>Bacteria</taxon>
        <taxon>Pseudomonadati</taxon>
        <taxon>Balneolota</taxon>
        <taxon>Balneolia</taxon>
        <taxon>Balneolales</taxon>
        <taxon>Balneolaceae</taxon>
        <taxon>Gracilimonas</taxon>
    </lineage>
</organism>
<dbReference type="Proteomes" id="UP001139125">
    <property type="component" value="Unassembled WGS sequence"/>
</dbReference>
<keyword evidence="3" id="KW-1185">Reference proteome</keyword>
<evidence type="ECO:0000259" key="1">
    <source>
        <dbReference type="Pfam" id="PF19089"/>
    </source>
</evidence>
<proteinExistence type="predicted"/>
<sequence length="290" mass="32494">MIIRKTTLITLVFLFGSYSLSAQVLERKRAVQDGPVEDIFLAGSIAGLSTVTALPKKNMNSMVMHNFGLVSGGIEDFYGLDGGAAVRLGIDYGVTDKLDIGIGRTGIEDVVDLRAKYVILEQLKSDKVPVQIAIKGDVGISTQKERRFDYTFTERLNYFTSVMVARKFNDKLSLQVSPMVSHFNTVVKEQNNGKLYNTIVGLGIAGRYKLNNRNALAFEYLPVLRNRNPNTKDHVAVSFEIDTGGHVFQLFFMSGRWFTEQHLLARTDTNILDLDFRFGFNINRFFGLGK</sequence>
<feature type="domain" description="DUF5777" evidence="1">
    <location>
        <begin position="40"/>
        <end position="286"/>
    </location>
</feature>
<evidence type="ECO:0000313" key="2">
    <source>
        <dbReference type="EMBL" id="MCP9292813.1"/>
    </source>
</evidence>
<accession>A0A9X2RI26</accession>
<comment type="caution">
    <text evidence="2">The sequence shown here is derived from an EMBL/GenBank/DDBJ whole genome shotgun (WGS) entry which is preliminary data.</text>
</comment>
<evidence type="ECO:0000313" key="3">
    <source>
        <dbReference type="Proteomes" id="UP001139125"/>
    </source>
</evidence>
<dbReference type="AlphaFoldDB" id="A0A9X2RI26"/>
<reference evidence="2" key="1">
    <citation type="submission" date="2022-06" db="EMBL/GenBank/DDBJ databases">
        <title>Gracilimonas sp. CAU 1638 isolated from sea sediment.</title>
        <authorList>
            <person name="Kim W."/>
        </authorList>
    </citation>
    <scope>NUCLEOTIDE SEQUENCE</scope>
    <source>
        <strain evidence="2">CAU 1638</strain>
    </source>
</reference>
<dbReference type="RefSeq" id="WP_255135712.1">
    <property type="nucleotide sequence ID" value="NZ_JANDBC010000003.1"/>
</dbReference>
<dbReference type="EMBL" id="JANDBC010000003">
    <property type="protein sequence ID" value="MCP9292813.1"/>
    <property type="molecule type" value="Genomic_DNA"/>
</dbReference>
<dbReference type="InterPro" id="IPR045916">
    <property type="entry name" value="DUF5777"/>
</dbReference>